<dbReference type="RefSeq" id="WP_087918227.1">
    <property type="nucleotide sequence ID" value="NZ_CP021780.1"/>
</dbReference>
<dbReference type="Gene3D" id="1.10.10.60">
    <property type="entry name" value="Homeodomain-like"/>
    <property type="match status" value="2"/>
</dbReference>
<dbReference type="Pfam" id="PF12833">
    <property type="entry name" value="HTH_18"/>
    <property type="match status" value="1"/>
</dbReference>
<evidence type="ECO:0000256" key="1">
    <source>
        <dbReference type="ARBA" id="ARBA00023015"/>
    </source>
</evidence>
<gene>
    <name evidence="5" type="ORF">B9T62_27845</name>
</gene>
<dbReference type="InterPro" id="IPR014710">
    <property type="entry name" value="RmlC-like_jellyroll"/>
</dbReference>
<dbReference type="PROSITE" id="PS00041">
    <property type="entry name" value="HTH_ARAC_FAMILY_1"/>
    <property type="match status" value="1"/>
</dbReference>
<keyword evidence="3" id="KW-0804">Transcription</keyword>
<dbReference type="InterPro" id="IPR003313">
    <property type="entry name" value="AraC-bd"/>
</dbReference>
<evidence type="ECO:0000313" key="5">
    <source>
        <dbReference type="EMBL" id="ASA24241.1"/>
    </source>
</evidence>
<proteinExistence type="predicted"/>
<feature type="domain" description="HTH araC/xylS-type" evidence="4">
    <location>
        <begin position="165"/>
        <end position="264"/>
    </location>
</feature>
<dbReference type="InterPro" id="IPR018062">
    <property type="entry name" value="HTH_AraC-typ_CS"/>
</dbReference>
<dbReference type="SUPFAM" id="SSF51215">
    <property type="entry name" value="Regulatory protein AraC"/>
    <property type="match status" value="1"/>
</dbReference>
<evidence type="ECO:0000313" key="6">
    <source>
        <dbReference type="Proteomes" id="UP000249890"/>
    </source>
</evidence>
<dbReference type="Pfam" id="PF02311">
    <property type="entry name" value="AraC_binding"/>
    <property type="match status" value="1"/>
</dbReference>
<name>A0A2Z2KTR2_9BACL</name>
<dbReference type="InterPro" id="IPR009057">
    <property type="entry name" value="Homeodomain-like_sf"/>
</dbReference>
<dbReference type="PANTHER" id="PTHR43280:SF28">
    <property type="entry name" value="HTH-TYPE TRANSCRIPTIONAL ACTIVATOR RHAS"/>
    <property type="match status" value="1"/>
</dbReference>
<evidence type="ECO:0000256" key="3">
    <source>
        <dbReference type="ARBA" id="ARBA00023163"/>
    </source>
</evidence>
<dbReference type="SUPFAM" id="SSF46689">
    <property type="entry name" value="Homeodomain-like"/>
    <property type="match status" value="2"/>
</dbReference>
<dbReference type="PANTHER" id="PTHR43280">
    <property type="entry name" value="ARAC-FAMILY TRANSCRIPTIONAL REGULATOR"/>
    <property type="match status" value="1"/>
</dbReference>
<reference evidence="5 6" key="1">
    <citation type="submission" date="2017-06" db="EMBL/GenBank/DDBJ databases">
        <title>Complete genome sequence of Paenibacillus donghaensis KCTC 13049T isolated from East Sea sediment, South Korea.</title>
        <authorList>
            <person name="Jung B.K."/>
            <person name="Hong S.-J."/>
            <person name="Shin J.-H."/>
        </authorList>
    </citation>
    <scope>NUCLEOTIDE SEQUENCE [LARGE SCALE GENOMIC DNA]</scope>
    <source>
        <strain evidence="5 6">KCTC 13049</strain>
    </source>
</reference>
<keyword evidence="1" id="KW-0805">Transcription regulation</keyword>
<dbReference type="EMBL" id="CP021780">
    <property type="protein sequence ID" value="ASA24241.1"/>
    <property type="molecule type" value="Genomic_DNA"/>
</dbReference>
<keyword evidence="2" id="KW-0238">DNA-binding</keyword>
<dbReference type="GO" id="GO:0003700">
    <property type="term" value="F:DNA-binding transcription factor activity"/>
    <property type="evidence" value="ECO:0007669"/>
    <property type="project" value="InterPro"/>
</dbReference>
<dbReference type="PRINTS" id="PR00032">
    <property type="entry name" value="HTHARAC"/>
</dbReference>
<dbReference type="GO" id="GO:0043565">
    <property type="term" value="F:sequence-specific DNA binding"/>
    <property type="evidence" value="ECO:0007669"/>
    <property type="project" value="InterPro"/>
</dbReference>
<organism evidence="5 6">
    <name type="scientific">Paenibacillus donghaensis</name>
    <dbReference type="NCBI Taxonomy" id="414771"/>
    <lineage>
        <taxon>Bacteria</taxon>
        <taxon>Bacillati</taxon>
        <taxon>Bacillota</taxon>
        <taxon>Bacilli</taxon>
        <taxon>Bacillales</taxon>
        <taxon>Paenibacillaceae</taxon>
        <taxon>Paenibacillus</taxon>
    </lineage>
</organism>
<keyword evidence="6" id="KW-1185">Reference proteome</keyword>
<dbReference type="Gene3D" id="2.60.120.10">
    <property type="entry name" value="Jelly Rolls"/>
    <property type="match status" value="1"/>
</dbReference>
<dbReference type="AlphaFoldDB" id="A0A2Z2KTR2"/>
<dbReference type="InterPro" id="IPR020449">
    <property type="entry name" value="Tscrpt_reg_AraC-type_HTH"/>
</dbReference>
<dbReference type="InterPro" id="IPR037923">
    <property type="entry name" value="HTH-like"/>
</dbReference>
<accession>A0A2Z2KTR2</accession>
<dbReference type="PROSITE" id="PS01124">
    <property type="entry name" value="HTH_ARAC_FAMILY_2"/>
    <property type="match status" value="1"/>
</dbReference>
<dbReference type="InterPro" id="IPR018060">
    <property type="entry name" value="HTH_AraC"/>
</dbReference>
<evidence type="ECO:0000256" key="2">
    <source>
        <dbReference type="ARBA" id="ARBA00023125"/>
    </source>
</evidence>
<dbReference type="KEGG" id="pdh:B9T62_27845"/>
<sequence>MVTENEARLPIYVTSIGHWDHQDTMRRPDGFPFLQWFYVVSGEGELTVGERTSTVKAGQCFSLYPGVPHSYRALAEPWELYWLSIGGTHSQLLFQWSGLFSSSVYNVTDAGRMQEALEGIIATAQSGDPRTGTECSKLAYSFFLDLVTTVSAPLAAAEPLYRRIQPVIRHIQEHIHRTLTLQELAECISVSEQHLCNLFQKTMNMRPIAYVNRERINRSKQLMYHSPLRKIEDIASDVGFSSSSYFITNFKRQEGMTPEQFMRLHGLRG</sequence>
<dbReference type="Proteomes" id="UP000249890">
    <property type="component" value="Chromosome"/>
</dbReference>
<evidence type="ECO:0000259" key="4">
    <source>
        <dbReference type="PROSITE" id="PS01124"/>
    </source>
</evidence>
<dbReference type="OrthoDB" id="185320at2"/>
<dbReference type="SMART" id="SM00342">
    <property type="entry name" value="HTH_ARAC"/>
    <property type="match status" value="1"/>
</dbReference>
<protein>
    <recommendedName>
        <fullName evidence="4">HTH araC/xylS-type domain-containing protein</fullName>
    </recommendedName>
</protein>